<feature type="domain" description="Aspartate/homoserine dehydrogenase NAD-binding" evidence="8">
    <location>
        <begin position="8"/>
        <end position="116"/>
    </location>
</feature>
<gene>
    <name evidence="6 9" type="primary">nadX</name>
    <name evidence="9" type="ORF">A6302_01444</name>
</gene>
<comment type="pathway">
    <text evidence="6">Cofactor biosynthesis; NAD(+) biosynthesis; iminoaspartate from L-aspartate (dehydrogenase route): step 1/1.</text>
</comment>
<organism evidence="9 10">
    <name type="scientific">Methylobrevis pamukkalensis</name>
    <dbReference type="NCBI Taxonomy" id="1439726"/>
    <lineage>
        <taxon>Bacteria</taxon>
        <taxon>Pseudomonadati</taxon>
        <taxon>Pseudomonadota</taxon>
        <taxon>Alphaproteobacteria</taxon>
        <taxon>Hyphomicrobiales</taxon>
        <taxon>Pleomorphomonadaceae</taxon>
        <taxon>Methylobrevis</taxon>
    </lineage>
</organism>
<dbReference type="PANTHER" id="PTHR31873">
    <property type="entry name" value="L-ASPARTATE DEHYDROGENASE-RELATED"/>
    <property type="match status" value="1"/>
</dbReference>
<reference evidence="9 10" key="1">
    <citation type="submission" date="2016-07" db="EMBL/GenBank/DDBJ databases">
        <title>Draft Genome Sequence of Methylobrevis pamukkalensis PK2.</title>
        <authorList>
            <person name="Vasilenko O.V."/>
            <person name="Doronina N.V."/>
            <person name="Shmareva M.N."/>
            <person name="Tarlachkov S.V."/>
            <person name="Mustakhimov I."/>
            <person name="Trotsenko Y.A."/>
        </authorList>
    </citation>
    <scope>NUCLEOTIDE SEQUENCE [LARGE SCALE GENOMIC DNA]</scope>
    <source>
        <strain evidence="9 10">PK2</strain>
    </source>
</reference>
<dbReference type="PIRSF" id="PIRSF005227">
    <property type="entry name" value="Asp_dh_NAD_syn"/>
    <property type="match status" value="1"/>
</dbReference>
<evidence type="ECO:0000256" key="1">
    <source>
        <dbReference type="ARBA" id="ARBA00008331"/>
    </source>
</evidence>
<dbReference type="PANTHER" id="PTHR31873:SF6">
    <property type="entry name" value="ASPARTATE DEHYDROGENASE DOMAIN-CONTAINING PROTEIN"/>
    <property type="match status" value="1"/>
</dbReference>
<dbReference type="SUPFAM" id="SSF51735">
    <property type="entry name" value="NAD(P)-binding Rossmann-fold domains"/>
    <property type="match status" value="1"/>
</dbReference>
<dbReference type="InterPro" id="IPR002811">
    <property type="entry name" value="Asp_DH"/>
</dbReference>
<dbReference type="GO" id="GO:0033735">
    <property type="term" value="F:aspartate dehydrogenase [NAD(P)+] activity"/>
    <property type="evidence" value="ECO:0007669"/>
    <property type="project" value="UniProtKB-EC"/>
</dbReference>
<evidence type="ECO:0000259" key="7">
    <source>
        <dbReference type="Pfam" id="PF01958"/>
    </source>
</evidence>
<evidence type="ECO:0000259" key="8">
    <source>
        <dbReference type="Pfam" id="PF03447"/>
    </source>
</evidence>
<dbReference type="GO" id="GO:0009435">
    <property type="term" value="P:NAD+ biosynthetic process"/>
    <property type="evidence" value="ECO:0007669"/>
    <property type="project" value="UniProtKB-UniRule"/>
</dbReference>
<dbReference type="AlphaFoldDB" id="A0A1E3H4H5"/>
<evidence type="ECO:0000256" key="5">
    <source>
        <dbReference type="ARBA" id="ARBA00023027"/>
    </source>
</evidence>
<feature type="binding site" evidence="6">
    <location>
        <position position="187"/>
    </location>
    <ligand>
        <name>NAD(+)</name>
        <dbReference type="ChEBI" id="CHEBI:57540"/>
    </ligand>
</feature>
<dbReference type="InterPro" id="IPR020626">
    <property type="entry name" value="Asp_DH_prok"/>
</dbReference>
<dbReference type="SUPFAM" id="SSF55347">
    <property type="entry name" value="Glyceraldehyde-3-phosphate dehydrogenase-like, C-terminal domain"/>
    <property type="match status" value="1"/>
</dbReference>
<dbReference type="InterPro" id="IPR005106">
    <property type="entry name" value="Asp/hSer_DH_NAD-bd"/>
</dbReference>
<dbReference type="UniPathway" id="UPA00253">
    <property type="reaction ID" value="UER00456"/>
</dbReference>
<dbReference type="Gene3D" id="3.40.50.720">
    <property type="entry name" value="NAD(P)-binding Rossmann-like Domain"/>
    <property type="match status" value="1"/>
</dbReference>
<dbReference type="EMBL" id="MCRJ01000026">
    <property type="protein sequence ID" value="ODN71247.1"/>
    <property type="molecule type" value="Genomic_DNA"/>
</dbReference>
<dbReference type="NCBIfam" id="NF009828">
    <property type="entry name" value="PRK13303.1-3"/>
    <property type="match status" value="1"/>
</dbReference>
<dbReference type="GO" id="GO:0050661">
    <property type="term" value="F:NADP binding"/>
    <property type="evidence" value="ECO:0007669"/>
    <property type="project" value="UniProtKB-UniRule"/>
</dbReference>
<feature type="active site" evidence="6">
    <location>
        <position position="217"/>
    </location>
</feature>
<comment type="catalytic activity">
    <reaction evidence="6">
        <text>L-aspartate + NADP(+) + H2O = oxaloacetate + NH4(+) + NADPH + H(+)</text>
        <dbReference type="Rhea" id="RHEA:11784"/>
        <dbReference type="ChEBI" id="CHEBI:15377"/>
        <dbReference type="ChEBI" id="CHEBI:15378"/>
        <dbReference type="ChEBI" id="CHEBI:16452"/>
        <dbReference type="ChEBI" id="CHEBI:28938"/>
        <dbReference type="ChEBI" id="CHEBI:29991"/>
        <dbReference type="ChEBI" id="CHEBI:57783"/>
        <dbReference type="ChEBI" id="CHEBI:58349"/>
        <dbReference type="EC" id="1.4.1.21"/>
    </reaction>
</comment>
<evidence type="ECO:0000256" key="4">
    <source>
        <dbReference type="ARBA" id="ARBA00023002"/>
    </source>
</evidence>
<keyword evidence="4 6" id="KW-0560">Oxidoreductase</keyword>
<dbReference type="EC" id="1.4.1.21" evidence="6"/>
<proteinExistence type="inferred from homology"/>
<dbReference type="Pfam" id="PF01958">
    <property type="entry name" value="Asp_DH_C"/>
    <property type="match status" value="1"/>
</dbReference>
<dbReference type="Gene3D" id="3.30.360.10">
    <property type="entry name" value="Dihydrodipicolinate Reductase, domain 2"/>
    <property type="match status" value="1"/>
</dbReference>
<dbReference type="RefSeq" id="WP_210183275.1">
    <property type="nucleotide sequence ID" value="NZ_MCRJ01000026.1"/>
</dbReference>
<dbReference type="Proteomes" id="UP000094622">
    <property type="component" value="Unassembled WGS sequence"/>
</dbReference>
<name>A0A1E3H4H5_9HYPH</name>
<accession>A0A1E3H4H5</accession>
<comment type="miscellaneous">
    <text evidence="6">The iminoaspartate product is unstable in aqueous solution and can decompose to oxaloacetate and ammonia.</text>
</comment>
<comment type="function">
    <text evidence="6">Specifically catalyzes the NAD or NADP-dependent dehydrogenation of L-aspartate to iminoaspartate.</text>
</comment>
<dbReference type="HAMAP" id="MF_01265">
    <property type="entry name" value="NadX"/>
    <property type="match status" value="1"/>
</dbReference>
<keyword evidence="10" id="KW-1185">Reference proteome</keyword>
<keyword evidence="5 6" id="KW-0520">NAD</keyword>
<feature type="binding site" evidence="6">
    <location>
        <position position="121"/>
    </location>
    <ligand>
        <name>NAD(+)</name>
        <dbReference type="ChEBI" id="CHEBI:57540"/>
    </ligand>
</feature>
<comment type="caution">
    <text evidence="9">The sequence shown here is derived from an EMBL/GenBank/DDBJ whole genome shotgun (WGS) entry which is preliminary data.</text>
</comment>
<evidence type="ECO:0000256" key="2">
    <source>
        <dbReference type="ARBA" id="ARBA00022642"/>
    </source>
</evidence>
<feature type="domain" description="Aspartate dehydrogenase" evidence="7">
    <location>
        <begin position="165"/>
        <end position="251"/>
    </location>
</feature>
<evidence type="ECO:0000313" key="10">
    <source>
        <dbReference type="Proteomes" id="UP000094622"/>
    </source>
</evidence>
<keyword evidence="2 6" id="KW-0662">Pyridine nucleotide biosynthesis</keyword>
<comment type="catalytic activity">
    <reaction evidence="6">
        <text>L-aspartate + NAD(+) + H2O = oxaloacetate + NH4(+) + NADH + H(+)</text>
        <dbReference type="Rhea" id="RHEA:11788"/>
        <dbReference type="ChEBI" id="CHEBI:15377"/>
        <dbReference type="ChEBI" id="CHEBI:15378"/>
        <dbReference type="ChEBI" id="CHEBI:16452"/>
        <dbReference type="ChEBI" id="CHEBI:28938"/>
        <dbReference type="ChEBI" id="CHEBI:29991"/>
        <dbReference type="ChEBI" id="CHEBI:57540"/>
        <dbReference type="ChEBI" id="CHEBI:57945"/>
        <dbReference type="EC" id="1.4.1.21"/>
    </reaction>
</comment>
<dbReference type="GO" id="GO:0016639">
    <property type="term" value="F:oxidoreductase activity, acting on the CH-NH2 group of donors, NAD or NADP as acceptor"/>
    <property type="evidence" value="ECO:0007669"/>
    <property type="project" value="UniProtKB-UniRule"/>
</dbReference>
<dbReference type="Pfam" id="PF03447">
    <property type="entry name" value="NAD_binding_3"/>
    <property type="match status" value="1"/>
</dbReference>
<comment type="similarity">
    <text evidence="1 6">Belongs to the L-aspartate dehydrogenase family.</text>
</comment>
<evidence type="ECO:0000313" key="9">
    <source>
        <dbReference type="EMBL" id="ODN71247.1"/>
    </source>
</evidence>
<keyword evidence="3 6" id="KW-0521">NADP</keyword>
<evidence type="ECO:0000256" key="3">
    <source>
        <dbReference type="ARBA" id="ARBA00022857"/>
    </source>
</evidence>
<dbReference type="GO" id="GO:0051287">
    <property type="term" value="F:NAD binding"/>
    <property type="evidence" value="ECO:0007669"/>
    <property type="project" value="UniProtKB-UniRule"/>
</dbReference>
<dbReference type="InterPro" id="IPR036291">
    <property type="entry name" value="NAD(P)-bd_dom_sf"/>
</dbReference>
<evidence type="ECO:0000256" key="6">
    <source>
        <dbReference type="HAMAP-Rule" id="MF_01265"/>
    </source>
</evidence>
<dbReference type="NCBIfam" id="NF009827">
    <property type="entry name" value="PRK13303.1-2"/>
    <property type="match status" value="1"/>
</dbReference>
<sequence length="264" mass="26706">MSGVALIGFGAIGRALAIALTGDTAISMAGVLLRTGSDSRDQVPGGLPVVEDTAGLIALAPSVVIECAGHAAATLHVPDVLRAGIDVILASSGVLADPQAAAEFEDAARAGGARLILTPGAVGGLDVLAAARLGGLDRVVYTGVKPPAAWRGTPAESLVDLDRLTNAHEIFRGSARMAAATYPKNANVAASVALAGLGFEATEVRLVANPATTTNRHRIEASGRFGRFAIDLDNAPLPGNPKSSALTALAIERLVRTRFAAVVV</sequence>
<dbReference type="InterPro" id="IPR011182">
    <property type="entry name" value="L-Asp_DH"/>
</dbReference>
<protein>
    <recommendedName>
        <fullName evidence="6">L-aspartate dehydrogenase</fullName>
        <ecNumber evidence="6">1.4.1.21</ecNumber>
    </recommendedName>
</protein>